<accession>E8MXE1</accession>
<dbReference type="KEGG" id="atm:ANT_19960"/>
<dbReference type="STRING" id="926569.ANT_19960"/>
<gene>
    <name evidence="1" type="ordered locus">ANT_19960</name>
</gene>
<proteinExistence type="predicted"/>
<dbReference type="InParanoid" id="E8MXE1"/>
<dbReference type="RefSeq" id="WP_013560393.1">
    <property type="nucleotide sequence ID" value="NC_014960.1"/>
</dbReference>
<sequence>MKKSFWITLSVLMLVGVFALVGVSVVNAQSVTPPAPGTGTPGLYRETMQEYMHAALAEQLGISVEDLEARLADGQTVYQIALEKGLSVEEFRTLMLNARNTALENMVKDGVITQEQADWMKTRGFGRNGRAGLNNGGCPMMGQGLGARQNGGGFRQGRGMMGGNW</sequence>
<evidence type="ECO:0000313" key="2">
    <source>
        <dbReference type="Proteomes" id="UP000008922"/>
    </source>
</evidence>
<reference evidence="1 2" key="1">
    <citation type="submission" date="2010-12" db="EMBL/GenBank/DDBJ databases">
        <title>Whole genome sequence of Anaerolinea thermophila UNI-1.</title>
        <authorList>
            <person name="Narita-Yamada S."/>
            <person name="Kishi E."/>
            <person name="Watanabe Y."/>
            <person name="Takasaki K."/>
            <person name="Ankai A."/>
            <person name="Oguchi A."/>
            <person name="Fukui S."/>
            <person name="Takahashi M."/>
            <person name="Yashiro I."/>
            <person name="Hosoyama A."/>
            <person name="Sekiguchi Y."/>
            <person name="Hanada S."/>
            <person name="Fujita N."/>
        </authorList>
    </citation>
    <scope>NUCLEOTIDE SEQUENCE [LARGE SCALE GENOMIC DNA]</scope>
    <source>
        <strain evidence="2">DSM 14523 / JCM 11388 / NBRC 100420 / UNI-1</strain>
    </source>
</reference>
<keyword evidence="2" id="KW-1185">Reference proteome</keyword>
<dbReference type="EMBL" id="AP012029">
    <property type="protein sequence ID" value="BAJ64022.1"/>
    <property type="molecule type" value="Genomic_DNA"/>
</dbReference>
<dbReference type="OrthoDB" id="166945at2"/>
<evidence type="ECO:0000313" key="1">
    <source>
        <dbReference type="EMBL" id="BAJ64022.1"/>
    </source>
</evidence>
<dbReference type="AlphaFoldDB" id="E8MXE1"/>
<name>E8MXE1_ANATU</name>
<protein>
    <recommendedName>
        <fullName evidence="3">DUF2680 domain-containing protein</fullName>
    </recommendedName>
</protein>
<dbReference type="Proteomes" id="UP000008922">
    <property type="component" value="Chromosome"/>
</dbReference>
<dbReference type="HOGENOM" id="CLU_125503_0_0_0"/>
<evidence type="ECO:0008006" key="3">
    <source>
        <dbReference type="Google" id="ProtNLM"/>
    </source>
</evidence>
<organism evidence="1 2">
    <name type="scientific">Anaerolinea thermophila (strain DSM 14523 / JCM 11388 / NBRC 100420 / UNI-1)</name>
    <dbReference type="NCBI Taxonomy" id="926569"/>
    <lineage>
        <taxon>Bacteria</taxon>
        <taxon>Bacillati</taxon>
        <taxon>Chloroflexota</taxon>
        <taxon>Anaerolineae</taxon>
        <taxon>Anaerolineales</taxon>
        <taxon>Anaerolineaceae</taxon>
        <taxon>Anaerolinea</taxon>
    </lineage>
</organism>